<comment type="caution">
    <text evidence="2">The sequence shown here is derived from an EMBL/GenBank/DDBJ whole genome shotgun (WGS) entry which is preliminary data.</text>
</comment>
<keyword evidence="1" id="KW-1133">Transmembrane helix</keyword>
<dbReference type="EMBL" id="MFJA01000061">
    <property type="protein sequence ID" value="OGG02609.1"/>
    <property type="molecule type" value="Genomic_DNA"/>
</dbReference>
<reference evidence="2 3" key="1">
    <citation type="journal article" date="2016" name="Nat. Commun.">
        <title>Thousands of microbial genomes shed light on interconnected biogeochemical processes in an aquifer system.</title>
        <authorList>
            <person name="Anantharaman K."/>
            <person name="Brown C.T."/>
            <person name="Hug L.A."/>
            <person name="Sharon I."/>
            <person name="Castelle C.J."/>
            <person name="Probst A.J."/>
            <person name="Thomas B.C."/>
            <person name="Singh A."/>
            <person name="Wilkins M.J."/>
            <person name="Karaoz U."/>
            <person name="Brodie E.L."/>
            <person name="Williams K.H."/>
            <person name="Hubbard S.S."/>
            <person name="Banfield J.F."/>
        </authorList>
    </citation>
    <scope>NUCLEOTIDE SEQUENCE [LARGE SCALE GENOMIC DNA]</scope>
</reference>
<dbReference type="STRING" id="1798371.A2W14_06150"/>
<keyword evidence="1" id="KW-0812">Transmembrane</keyword>
<evidence type="ECO:0008006" key="4">
    <source>
        <dbReference type="Google" id="ProtNLM"/>
    </source>
</evidence>
<evidence type="ECO:0000313" key="2">
    <source>
        <dbReference type="EMBL" id="OGG02609.1"/>
    </source>
</evidence>
<feature type="transmembrane region" description="Helical" evidence="1">
    <location>
        <begin position="6"/>
        <end position="26"/>
    </location>
</feature>
<keyword evidence="1" id="KW-0472">Membrane</keyword>
<evidence type="ECO:0000313" key="3">
    <source>
        <dbReference type="Proteomes" id="UP000176665"/>
    </source>
</evidence>
<dbReference type="Proteomes" id="UP000176665">
    <property type="component" value="Unassembled WGS sequence"/>
</dbReference>
<protein>
    <recommendedName>
        <fullName evidence="4">Mannosyl-glycoprotein endo-beta-N-acetylglucosamidase-like domain-containing protein</fullName>
    </recommendedName>
</protein>
<sequence>MKLFVLLLFWFPATVMILFLSVTTLLKFDSYKKFQTLGISDRTINLFNFYDTNNFNQNEFKLPDTDARVTVLKKFFATYRSPLIDVAEEIVYQSDLYGIDYALIPAIGMQESQGCKVIPPGSYNCWGFGIYGQKKIYFNSYEQAISAVAKTIKEAYIKRGLTNPTLLEDRWTPSSVGNWSYSVNFFIGKIRELEKNNLNS</sequence>
<dbReference type="AlphaFoldDB" id="A0A1F5YR02"/>
<name>A0A1F5YR02_9BACT</name>
<gene>
    <name evidence="2" type="ORF">A2W14_06150</name>
</gene>
<accession>A0A1F5YR02</accession>
<proteinExistence type="predicted"/>
<evidence type="ECO:0000256" key="1">
    <source>
        <dbReference type="SAM" id="Phobius"/>
    </source>
</evidence>
<organism evidence="2 3">
    <name type="scientific">Candidatus Gottesmanbacteria bacterium RBG_16_37_8</name>
    <dbReference type="NCBI Taxonomy" id="1798371"/>
    <lineage>
        <taxon>Bacteria</taxon>
        <taxon>Candidatus Gottesmaniibacteriota</taxon>
    </lineage>
</organism>